<dbReference type="PROSITE" id="PS00028">
    <property type="entry name" value="ZINC_FINGER_C2H2_1"/>
    <property type="match status" value="3"/>
</dbReference>
<evidence type="ECO:0000256" key="10">
    <source>
        <dbReference type="ARBA" id="ARBA00023242"/>
    </source>
</evidence>
<reference evidence="14" key="1">
    <citation type="submission" date="2019-09" db="EMBL/GenBank/DDBJ databases">
        <title>Bird 10,000 Genomes (B10K) Project - Family phase.</title>
        <authorList>
            <person name="Zhang G."/>
        </authorList>
    </citation>
    <scope>NUCLEOTIDE SEQUENCE</scope>
    <source>
        <strain evidence="14">B10K-DU-008-47</strain>
        <tissue evidence="14">Mixed tissue sample</tissue>
    </source>
</reference>
<protein>
    <submittedName>
        <fullName evidence="14">EGR4 protein</fullName>
    </submittedName>
</protein>
<dbReference type="GO" id="GO:0000981">
    <property type="term" value="F:DNA-binding transcription factor activity, RNA polymerase II-specific"/>
    <property type="evidence" value="ECO:0007669"/>
    <property type="project" value="TreeGrafter"/>
</dbReference>
<evidence type="ECO:0000256" key="6">
    <source>
        <dbReference type="ARBA" id="ARBA00022833"/>
    </source>
</evidence>
<proteinExistence type="inferred from homology"/>
<feature type="domain" description="C2H2-type" evidence="13">
    <location>
        <begin position="418"/>
        <end position="445"/>
    </location>
</feature>
<dbReference type="FunFam" id="3.30.160.60:FF:000324">
    <property type="entry name" value="Early growth response protein 4"/>
    <property type="match status" value="1"/>
</dbReference>
<evidence type="ECO:0000256" key="3">
    <source>
        <dbReference type="ARBA" id="ARBA00022723"/>
    </source>
</evidence>
<dbReference type="Pfam" id="PF00096">
    <property type="entry name" value="zf-C2H2"/>
    <property type="match status" value="2"/>
</dbReference>
<dbReference type="OrthoDB" id="8197458at2759"/>
<dbReference type="InterPro" id="IPR013087">
    <property type="entry name" value="Znf_C2H2_type"/>
</dbReference>
<keyword evidence="7" id="KW-0805">Transcription regulation</keyword>
<dbReference type="FunFam" id="3.30.160.60:FF:000419">
    <property type="entry name" value="Early growth response protein 4"/>
    <property type="match status" value="1"/>
</dbReference>
<keyword evidence="9" id="KW-0804">Transcription</keyword>
<dbReference type="GO" id="GO:0005634">
    <property type="term" value="C:nucleus"/>
    <property type="evidence" value="ECO:0007669"/>
    <property type="project" value="UniProtKB-SubCell"/>
</dbReference>
<evidence type="ECO:0000256" key="9">
    <source>
        <dbReference type="ARBA" id="ARBA00023163"/>
    </source>
</evidence>
<evidence type="ECO:0000256" key="2">
    <source>
        <dbReference type="ARBA" id="ARBA00005682"/>
    </source>
</evidence>
<dbReference type="GO" id="GO:0000978">
    <property type="term" value="F:RNA polymerase II cis-regulatory region sequence-specific DNA binding"/>
    <property type="evidence" value="ECO:0007669"/>
    <property type="project" value="TreeGrafter"/>
</dbReference>
<keyword evidence="5 11" id="KW-0863">Zinc-finger</keyword>
<evidence type="ECO:0000256" key="11">
    <source>
        <dbReference type="PROSITE-ProRule" id="PRU00042"/>
    </source>
</evidence>
<keyword evidence="10" id="KW-0539">Nucleus</keyword>
<keyword evidence="6" id="KW-0862">Zinc</keyword>
<dbReference type="PANTHER" id="PTHR23235">
    <property type="entry name" value="KRUEPPEL-LIKE TRANSCRIPTION FACTOR"/>
    <property type="match status" value="1"/>
</dbReference>
<dbReference type="GO" id="GO:0008270">
    <property type="term" value="F:zinc ion binding"/>
    <property type="evidence" value="ECO:0007669"/>
    <property type="project" value="UniProtKB-KW"/>
</dbReference>
<dbReference type="Proteomes" id="UP000653271">
    <property type="component" value="Unassembled WGS sequence"/>
</dbReference>
<evidence type="ECO:0000256" key="7">
    <source>
        <dbReference type="ARBA" id="ARBA00023015"/>
    </source>
</evidence>
<dbReference type="SMART" id="SM00355">
    <property type="entry name" value="ZnF_C2H2"/>
    <property type="match status" value="3"/>
</dbReference>
<comment type="subcellular location">
    <subcellularLocation>
        <location evidence="1">Nucleus</location>
    </subcellularLocation>
</comment>
<evidence type="ECO:0000256" key="8">
    <source>
        <dbReference type="ARBA" id="ARBA00023125"/>
    </source>
</evidence>
<evidence type="ECO:0000256" key="4">
    <source>
        <dbReference type="ARBA" id="ARBA00022737"/>
    </source>
</evidence>
<gene>
    <name evidence="14" type="primary">Egr4</name>
    <name evidence="14" type="ORF">PIACAY_R00860</name>
</gene>
<feature type="domain" description="C2H2-type" evidence="13">
    <location>
        <begin position="388"/>
        <end position="417"/>
    </location>
</feature>
<evidence type="ECO:0000313" key="14">
    <source>
        <dbReference type="EMBL" id="NWH73264.1"/>
    </source>
</evidence>
<feature type="non-terminal residue" evidence="14">
    <location>
        <position position="1"/>
    </location>
</feature>
<sequence>MLNVMDFSCPDPLYSKYEEGYEMKTGELQGLGQPEQQLLLPEADFLGGELLGAPMSAGTVDYSLLGNQPSPSLSYTGSFFIKAVPEHPQDQESLFNLMSGILGISPFATSSSSSEGHQRHLDALYPCPEVAQGQLDLYAACQPEMNGSTQAAFPEQGYGGGFPAAEGAQPLQAQPSLGNTSQCFFQPKLLDNKQDIKLPPASPALDKFKAPCAQWEPVAQQQAYLPTGYHSPEAFPAGESGQGLFHPLGSKMENVLSVSCQSELGGLAEDAACFSANLGFGCEPESFPARGDFADTKIHDFPPPLMPEFDASLAQPEVLPGLMSSTELLHPHPSSSVPPTDFLGHPIPSSIPSLLPADPPTLAEPKKKTRRTKCSSKCFCPKPHEKAFACPVENCIRSFARSDELNRHLRIHTGHKPFQCRICMRNFSRSDHLTTHIRTHTGEKPFSCDTCGRRFARSDEKKRHSKVHLKQKARTEEKLKGLGFFSVGLSFGTL</sequence>
<dbReference type="FunFam" id="3.30.160.60:FF:000100">
    <property type="entry name" value="Zinc finger 45-like"/>
    <property type="match status" value="1"/>
</dbReference>
<evidence type="ECO:0000259" key="13">
    <source>
        <dbReference type="PROSITE" id="PS50157"/>
    </source>
</evidence>
<feature type="region of interest" description="Disordered" evidence="12">
    <location>
        <begin position="348"/>
        <end position="367"/>
    </location>
</feature>
<feature type="non-terminal residue" evidence="14">
    <location>
        <position position="494"/>
    </location>
</feature>
<dbReference type="EMBL" id="WAAB01008031">
    <property type="protein sequence ID" value="NWH73264.1"/>
    <property type="molecule type" value="Genomic_DNA"/>
</dbReference>
<organism evidence="14 15">
    <name type="scientific">Piaya cayana</name>
    <name type="common">Common squirrel cuckoo</name>
    <dbReference type="NCBI Taxonomy" id="33601"/>
    <lineage>
        <taxon>Eukaryota</taxon>
        <taxon>Metazoa</taxon>
        <taxon>Chordata</taxon>
        <taxon>Craniata</taxon>
        <taxon>Vertebrata</taxon>
        <taxon>Euteleostomi</taxon>
        <taxon>Archelosauria</taxon>
        <taxon>Archosauria</taxon>
        <taxon>Dinosauria</taxon>
        <taxon>Saurischia</taxon>
        <taxon>Theropoda</taxon>
        <taxon>Coelurosauria</taxon>
        <taxon>Aves</taxon>
        <taxon>Neognathae</taxon>
        <taxon>Neoaves</taxon>
        <taxon>Otidimorphae</taxon>
        <taxon>Cuculiformes</taxon>
        <taxon>Coccyzidae</taxon>
        <taxon>Piaya</taxon>
    </lineage>
</organism>
<dbReference type="PROSITE" id="PS50157">
    <property type="entry name" value="ZINC_FINGER_C2H2_2"/>
    <property type="match status" value="3"/>
</dbReference>
<comment type="caution">
    <text evidence="14">The sequence shown here is derived from an EMBL/GenBank/DDBJ whole genome shotgun (WGS) entry which is preliminary data.</text>
</comment>
<accession>A0A850WTU4</accession>
<evidence type="ECO:0000256" key="5">
    <source>
        <dbReference type="ARBA" id="ARBA00022771"/>
    </source>
</evidence>
<dbReference type="SUPFAM" id="SSF57667">
    <property type="entry name" value="beta-beta-alpha zinc fingers"/>
    <property type="match status" value="2"/>
</dbReference>
<dbReference type="InterPro" id="IPR036236">
    <property type="entry name" value="Znf_C2H2_sf"/>
</dbReference>
<keyword evidence="15" id="KW-1185">Reference proteome</keyword>
<evidence type="ECO:0000256" key="12">
    <source>
        <dbReference type="SAM" id="MobiDB-lite"/>
    </source>
</evidence>
<keyword evidence="4" id="KW-0677">Repeat</keyword>
<keyword evidence="8" id="KW-0238">DNA-binding</keyword>
<dbReference type="AlphaFoldDB" id="A0A850WTU4"/>
<feature type="domain" description="C2H2-type" evidence="13">
    <location>
        <begin position="446"/>
        <end position="473"/>
    </location>
</feature>
<comment type="similarity">
    <text evidence="2">Belongs to the EGR C2H2-type zinc-finger protein family.</text>
</comment>
<evidence type="ECO:0000256" key="1">
    <source>
        <dbReference type="ARBA" id="ARBA00004123"/>
    </source>
</evidence>
<evidence type="ECO:0000313" key="15">
    <source>
        <dbReference type="Proteomes" id="UP000653271"/>
    </source>
</evidence>
<name>A0A850WTU4_PIACA</name>
<keyword evidence="3" id="KW-0479">Metal-binding</keyword>
<dbReference type="Gene3D" id="3.30.160.60">
    <property type="entry name" value="Classic Zinc Finger"/>
    <property type="match status" value="3"/>
</dbReference>
<dbReference type="PANTHER" id="PTHR23235:SF58">
    <property type="entry name" value="EARLY GROWTH RESPONSE PROTEIN 4"/>
    <property type="match status" value="1"/>
</dbReference>